<dbReference type="RefSeq" id="WP_147051218.1">
    <property type="nucleotide sequence ID" value="NZ_BKAH01000014.1"/>
</dbReference>
<comment type="caution">
    <text evidence="1">The sequence shown here is derived from an EMBL/GenBank/DDBJ whole genome shotgun (WGS) entry which is preliminary data.</text>
</comment>
<dbReference type="Proteomes" id="UP000321949">
    <property type="component" value="Unassembled WGS sequence"/>
</dbReference>
<name>A0A5C8I4B9_9MICO</name>
<accession>A0A5C8I4B9</accession>
<dbReference type="EMBL" id="VRSX01000002">
    <property type="protein sequence ID" value="TXK13922.1"/>
    <property type="molecule type" value="Genomic_DNA"/>
</dbReference>
<sequence>MAESSRWHPIIAAREGPPGTWSLLDGFERVYGTIEIRRVNATDVRYRATFQGEVIGWSTSLNVACEHVHAAFIQAHGPRGGPIASWGRSAPNR</sequence>
<reference evidence="1 2" key="1">
    <citation type="submission" date="2019-08" db="EMBL/GenBank/DDBJ databases">
        <authorList>
            <person name="Dong K."/>
        </authorList>
    </citation>
    <scope>NUCLEOTIDE SEQUENCE [LARGE SCALE GENOMIC DNA]</scope>
    <source>
        <strain evidence="1 2">K-1</strain>
    </source>
</reference>
<evidence type="ECO:0000313" key="1">
    <source>
        <dbReference type="EMBL" id="TXK13922.1"/>
    </source>
</evidence>
<dbReference type="AlphaFoldDB" id="A0A5C8I4B9"/>
<proteinExistence type="predicted"/>
<gene>
    <name evidence="1" type="ORF">FVP74_04795</name>
</gene>
<keyword evidence="2" id="KW-1185">Reference proteome</keyword>
<evidence type="ECO:0000313" key="2">
    <source>
        <dbReference type="Proteomes" id="UP000321949"/>
    </source>
</evidence>
<organism evidence="1 2">
    <name type="scientific">Microbacterium saccharophilum</name>
    <dbReference type="NCBI Taxonomy" id="1213358"/>
    <lineage>
        <taxon>Bacteria</taxon>
        <taxon>Bacillati</taxon>
        <taxon>Actinomycetota</taxon>
        <taxon>Actinomycetes</taxon>
        <taxon>Micrococcales</taxon>
        <taxon>Microbacteriaceae</taxon>
        <taxon>Microbacterium</taxon>
    </lineage>
</organism>
<dbReference type="OrthoDB" id="5120099at2"/>
<protein>
    <submittedName>
        <fullName evidence="1">Uncharacterized protein</fullName>
    </submittedName>
</protein>